<dbReference type="EMBL" id="QGKY02000246">
    <property type="protein sequence ID" value="KAF2584295.1"/>
    <property type="molecule type" value="Genomic_DNA"/>
</dbReference>
<dbReference type="PANTHER" id="PTHR31099:SF37">
    <property type="entry name" value="MYOSIN HEAVY CHAIN-LIKE PROTEIN"/>
    <property type="match status" value="1"/>
</dbReference>
<gene>
    <name evidence="1" type="ORF">F2Q68_00030994</name>
    <name evidence="2" type="ORF">F2Q70_00035775</name>
</gene>
<comment type="caution">
    <text evidence="2">The sequence shown here is derived from an EMBL/GenBank/DDBJ whole genome shotgun (WGS) entry which is preliminary data.</text>
</comment>
<organism evidence="2">
    <name type="scientific">Brassica cretica</name>
    <name type="common">Mustard</name>
    <dbReference type="NCBI Taxonomy" id="69181"/>
    <lineage>
        <taxon>Eukaryota</taxon>
        <taxon>Viridiplantae</taxon>
        <taxon>Streptophyta</taxon>
        <taxon>Embryophyta</taxon>
        <taxon>Tracheophyta</taxon>
        <taxon>Spermatophyta</taxon>
        <taxon>Magnoliopsida</taxon>
        <taxon>eudicotyledons</taxon>
        <taxon>Gunneridae</taxon>
        <taxon>Pentapetalae</taxon>
        <taxon>rosids</taxon>
        <taxon>malvids</taxon>
        <taxon>Brassicales</taxon>
        <taxon>Brassicaceae</taxon>
        <taxon>Brassiceae</taxon>
        <taxon>Brassica</taxon>
    </lineage>
</organism>
<protein>
    <submittedName>
        <fullName evidence="2">Uncharacterized protein</fullName>
    </submittedName>
</protein>
<dbReference type="AlphaFoldDB" id="A0A8S9JQ60"/>
<accession>A0A8S9JQ60</accession>
<sequence>MILRKSHSTTNIQGPLLGTRRPMDADLCPIFDEEDDHLDDDLGPTFDEKALSVTSIIMENQLCFDPGTTPTPLSADIEEHYEKLDLIDSLPEMFVKISYEDVKRFGFDKVKEFRVSNSIFENMINSFQVFELDKLSDQKRFQNGNNIHSDLVLSFDQFLKHSKGFDHLEKLKRVLHVQGKETLISYLNKYMSCTYDPSILVSALIVQDKHVQSPRSVRNISIGRVYQSGIWRCMYSRKMTSKLQGSYFTCYEAYLIQCHQWFPIPEVIVRLFDRFKLSISQINPCGLQHIVGILVLSYELGMTLDVDHFEAMLKPWGNSAIVQLRPRPNMTIITEFVSNNHDWKEHFFFVRVNDASVEANDIPIFRTRRGRKGIPDRVSASFDFDDVRSYVLVLHFADTNPLPPNLEVLRIARDLLRGGPSFWPMFTPKRVRRAIALHHSRFQPDLPVEEGSESRMDGFVMCEVRARTEKSRSRKDKHVIIDDDVADGQCFLGNILRNYLNSEAGGSGGEQINLDGLLDFDFPPAEGGSSEVPKFTKTSRMALLMMNRALDASNQEACKAQFRAEMADKEIARLKDELECSFRRERGSAEMEVRRAYRRGKRERCLKLCKTVVTGSRASLGSLRGVIRFPDMERIWLQWDLIPVSPDMVEAETGAPDETVEVNQTTAPLDVNDYSIGRSMTGYFDLDD</sequence>
<dbReference type="PANTHER" id="PTHR31099">
    <property type="entry name" value="OS06G0165300 PROTEIN"/>
    <property type="match status" value="1"/>
</dbReference>
<dbReference type="EMBL" id="QGKW02002005">
    <property type="protein sequence ID" value="KAF2540998.1"/>
    <property type="molecule type" value="Genomic_DNA"/>
</dbReference>
<name>A0A8S9JQ60_BRACR</name>
<proteinExistence type="predicted"/>
<evidence type="ECO:0000313" key="2">
    <source>
        <dbReference type="EMBL" id="KAF2584295.1"/>
    </source>
</evidence>
<evidence type="ECO:0000313" key="1">
    <source>
        <dbReference type="EMBL" id="KAF2540998.1"/>
    </source>
</evidence>
<reference evidence="2" key="1">
    <citation type="submission" date="2019-12" db="EMBL/GenBank/DDBJ databases">
        <title>Genome sequencing and annotation of Brassica cretica.</title>
        <authorList>
            <person name="Studholme D.J."/>
            <person name="Sarris P.F."/>
        </authorList>
    </citation>
    <scope>NUCLEOTIDE SEQUENCE</scope>
    <source>
        <strain evidence="1">PFS-001/15</strain>
        <strain evidence="2">PFS-102/07</strain>
        <tissue evidence="2">Leaf</tissue>
    </source>
</reference>
<dbReference type="Proteomes" id="UP000712281">
    <property type="component" value="Unassembled WGS sequence"/>
</dbReference>